<feature type="domain" description="MacB-like periplasmic core" evidence="9">
    <location>
        <begin position="21"/>
        <end position="243"/>
    </location>
</feature>
<keyword evidence="4 7" id="KW-1133">Transmembrane helix</keyword>
<evidence type="ECO:0000313" key="10">
    <source>
        <dbReference type="EMBL" id="MDZ8160492.1"/>
    </source>
</evidence>
<evidence type="ECO:0000256" key="2">
    <source>
        <dbReference type="ARBA" id="ARBA00022475"/>
    </source>
</evidence>
<organism evidence="10 11">
    <name type="scientific">Microbacterium aquimaris</name>
    <dbReference type="NCBI Taxonomy" id="459816"/>
    <lineage>
        <taxon>Bacteria</taxon>
        <taxon>Bacillati</taxon>
        <taxon>Actinomycetota</taxon>
        <taxon>Actinomycetes</taxon>
        <taxon>Micrococcales</taxon>
        <taxon>Microbacteriaceae</taxon>
        <taxon>Microbacterium</taxon>
    </lineage>
</organism>
<comment type="similarity">
    <text evidence="6">Belongs to the ABC-4 integral membrane protein family.</text>
</comment>
<dbReference type="InterPro" id="IPR025857">
    <property type="entry name" value="MacB_PCD"/>
</dbReference>
<protein>
    <submittedName>
        <fullName evidence="10">ABC transporter permease</fullName>
    </submittedName>
</protein>
<dbReference type="InterPro" id="IPR003838">
    <property type="entry name" value="ABC3_permease_C"/>
</dbReference>
<feature type="transmembrane region" description="Helical" evidence="7">
    <location>
        <begin position="21"/>
        <end position="42"/>
    </location>
</feature>
<keyword evidence="2" id="KW-1003">Cell membrane</keyword>
<feature type="transmembrane region" description="Helical" evidence="7">
    <location>
        <begin position="303"/>
        <end position="327"/>
    </location>
</feature>
<feature type="domain" description="ABC3 transporter permease C-terminal" evidence="8">
    <location>
        <begin position="309"/>
        <end position="431"/>
    </location>
</feature>
<evidence type="ECO:0000313" key="11">
    <source>
        <dbReference type="Proteomes" id="UP001291912"/>
    </source>
</evidence>
<dbReference type="Pfam" id="PF12704">
    <property type="entry name" value="MacB_PCD"/>
    <property type="match status" value="1"/>
</dbReference>
<accession>A0ABU5N357</accession>
<feature type="transmembrane region" description="Helical" evidence="7">
    <location>
        <begin position="397"/>
        <end position="419"/>
    </location>
</feature>
<evidence type="ECO:0000259" key="9">
    <source>
        <dbReference type="Pfam" id="PF12704"/>
    </source>
</evidence>
<evidence type="ECO:0000256" key="5">
    <source>
        <dbReference type="ARBA" id="ARBA00023136"/>
    </source>
</evidence>
<dbReference type="Proteomes" id="UP001291912">
    <property type="component" value="Unassembled WGS sequence"/>
</dbReference>
<dbReference type="PANTHER" id="PTHR30572">
    <property type="entry name" value="MEMBRANE COMPONENT OF TRANSPORTER-RELATED"/>
    <property type="match status" value="1"/>
</dbReference>
<keyword evidence="3 7" id="KW-0812">Transmembrane</keyword>
<dbReference type="PANTHER" id="PTHR30572:SF4">
    <property type="entry name" value="ABC TRANSPORTER PERMEASE YTRF"/>
    <property type="match status" value="1"/>
</dbReference>
<comment type="caution">
    <text evidence="10">The sequence shown here is derived from an EMBL/GenBank/DDBJ whole genome shotgun (WGS) entry which is preliminary data.</text>
</comment>
<reference evidence="10 11" key="1">
    <citation type="submission" date="2023-10" db="EMBL/GenBank/DDBJ databases">
        <title>Microbacterium xanthum sp. nov., isolated from seaweed.</title>
        <authorList>
            <person name="Lee S.D."/>
        </authorList>
    </citation>
    <scope>NUCLEOTIDE SEQUENCE [LARGE SCALE GENOMIC DNA]</scope>
    <source>
        <strain evidence="10 11">KCTC 19124</strain>
    </source>
</reference>
<evidence type="ECO:0000259" key="8">
    <source>
        <dbReference type="Pfam" id="PF02687"/>
    </source>
</evidence>
<dbReference type="EMBL" id="JAWJYN010000001">
    <property type="protein sequence ID" value="MDZ8160492.1"/>
    <property type="molecule type" value="Genomic_DNA"/>
</dbReference>
<evidence type="ECO:0000256" key="1">
    <source>
        <dbReference type="ARBA" id="ARBA00004651"/>
    </source>
</evidence>
<evidence type="ECO:0000256" key="3">
    <source>
        <dbReference type="ARBA" id="ARBA00022692"/>
    </source>
</evidence>
<comment type="subcellular location">
    <subcellularLocation>
        <location evidence="1">Cell membrane</location>
        <topology evidence="1">Multi-pass membrane protein</topology>
    </subcellularLocation>
</comment>
<gene>
    <name evidence="10" type="ORF">R2Q92_01505</name>
</gene>
<evidence type="ECO:0000256" key="7">
    <source>
        <dbReference type="SAM" id="Phobius"/>
    </source>
</evidence>
<keyword evidence="5 7" id="KW-0472">Membrane</keyword>
<proteinExistence type="inferred from homology"/>
<name>A0ABU5N357_9MICO</name>
<dbReference type="InterPro" id="IPR050250">
    <property type="entry name" value="Macrolide_Exporter_MacB"/>
</dbReference>
<dbReference type="RefSeq" id="WP_194423208.1">
    <property type="nucleotide sequence ID" value="NZ_BAAAPT010000001.1"/>
</dbReference>
<keyword evidence="11" id="KW-1185">Reference proteome</keyword>
<dbReference type="Pfam" id="PF02687">
    <property type="entry name" value="FtsX"/>
    <property type="match status" value="1"/>
</dbReference>
<feature type="transmembrane region" description="Helical" evidence="7">
    <location>
        <begin position="348"/>
        <end position="377"/>
    </location>
</feature>
<sequence length="439" mass="45327">MRAPTLVATAVQNSFRSKTRTLLTVLAVFIGAFTLTVTNGLGTGVGRFIDDTVAAIGADGVLTATKTSENPAAGFSDEPIEYDPDVVNTTVPGAPDGAPGATTGVVAMTPDDIAELEAVEGVDRVEPTKGVSADFIRYGEAGTPYVTAVENTVPGQELQMAAGTEPSRDSTEPEVAIPVSLVEPLGFDDADSAVGETVTIAVTDGSRTQYLLDATVTGVVEETFSAGTTTIPNAVATDELFALQNTGVPEEDFDRYATASVFFDPEATEEEIEALKQRLEDAGYTGQSVADQLGAFVAVIDGIVLILNAFAIIALMAATLGIVNTLLMSVQERTREIGLMKAMGMGSVRVFALFSFEAMFIGFLGSALGAAVAIALGTTVSTQLAAGLLADLPGLELFAFDPVSIVITTAVVMFIAFLAGTLPAAKAAAADPVASLRYE</sequence>
<evidence type="ECO:0000256" key="6">
    <source>
        <dbReference type="ARBA" id="ARBA00038076"/>
    </source>
</evidence>
<evidence type="ECO:0000256" key="4">
    <source>
        <dbReference type="ARBA" id="ARBA00022989"/>
    </source>
</evidence>